<reference evidence="2 3" key="1">
    <citation type="submission" date="2019-06" db="EMBL/GenBank/DDBJ databases">
        <title>Spirosoma utsteinense sp. nov. isolated from Antarctic ice-free soils.</title>
        <authorList>
            <person name="Tahon G."/>
        </authorList>
    </citation>
    <scope>NUCLEOTIDE SEQUENCE [LARGE SCALE GENOMIC DNA]</scope>
    <source>
        <strain evidence="2 3">LMG 31447</strain>
    </source>
</reference>
<dbReference type="Gene3D" id="2.170.16.10">
    <property type="entry name" value="Hedgehog/Intein (Hint) domain"/>
    <property type="match status" value="1"/>
</dbReference>
<dbReference type="InterPro" id="IPR006141">
    <property type="entry name" value="Intein_N"/>
</dbReference>
<dbReference type="CDD" id="cd00081">
    <property type="entry name" value="Hint"/>
    <property type="match status" value="1"/>
</dbReference>
<dbReference type="Proteomes" id="UP000700732">
    <property type="component" value="Unassembled WGS sequence"/>
</dbReference>
<proteinExistence type="predicted"/>
<dbReference type="EMBL" id="VFIA01000028">
    <property type="protein sequence ID" value="MBC3793566.1"/>
    <property type="molecule type" value="Genomic_DNA"/>
</dbReference>
<name>A0ABR6WAI1_9BACT</name>
<evidence type="ECO:0008006" key="4">
    <source>
        <dbReference type="Google" id="ProtNLM"/>
    </source>
</evidence>
<keyword evidence="3" id="KW-1185">Reference proteome</keyword>
<organism evidence="2 3">
    <name type="scientific">Spirosoma utsteinense</name>
    <dbReference type="NCBI Taxonomy" id="2585773"/>
    <lineage>
        <taxon>Bacteria</taxon>
        <taxon>Pseudomonadati</taxon>
        <taxon>Bacteroidota</taxon>
        <taxon>Cytophagia</taxon>
        <taxon>Cytophagales</taxon>
        <taxon>Cytophagaceae</taxon>
        <taxon>Spirosoma</taxon>
    </lineage>
</organism>
<dbReference type="SUPFAM" id="SSF51294">
    <property type="entry name" value="Hedgehog/intein (Hint) domain"/>
    <property type="match status" value="1"/>
</dbReference>
<dbReference type="InterPro" id="IPR036844">
    <property type="entry name" value="Hint_dom_sf"/>
</dbReference>
<protein>
    <recommendedName>
        <fullName evidence="4">Hint domain-containing protein</fullName>
    </recommendedName>
</protein>
<keyword evidence="1" id="KW-0732">Signal</keyword>
<feature type="chain" id="PRO_5047326874" description="Hint domain-containing protein" evidence="1">
    <location>
        <begin position="28"/>
        <end position="335"/>
    </location>
</feature>
<evidence type="ECO:0000313" key="2">
    <source>
        <dbReference type="EMBL" id="MBC3793566.1"/>
    </source>
</evidence>
<accession>A0ABR6WAI1</accession>
<comment type="caution">
    <text evidence="2">The sequence shown here is derived from an EMBL/GenBank/DDBJ whole genome shotgun (WGS) entry which is preliminary data.</text>
</comment>
<dbReference type="PROSITE" id="PS50817">
    <property type="entry name" value="INTEIN_N_TER"/>
    <property type="match status" value="1"/>
</dbReference>
<evidence type="ECO:0000313" key="3">
    <source>
        <dbReference type="Proteomes" id="UP000700732"/>
    </source>
</evidence>
<feature type="signal peptide" evidence="1">
    <location>
        <begin position="1"/>
        <end position="27"/>
    </location>
</feature>
<dbReference type="RefSeq" id="WP_186739430.1">
    <property type="nucleotide sequence ID" value="NZ_VFIA01000028.1"/>
</dbReference>
<evidence type="ECO:0000256" key="1">
    <source>
        <dbReference type="SAM" id="SignalP"/>
    </source>
</evidence>
<sequence length="335" mass="36165">MKNNLLSFLLFLACATATQLLSQRVAAQTTAAASTGMTLDQLKAIKAIKIANLDKDTYLKSGAFILDRYEERPAYVFNYTDGITRKIYLYKIFSAADTKDLGLLAVYQNGKTNEVKPFVIPGASAERTAWDAYIDDLKYVGEKEPGLMSTLTFVLSREMAGLLEGGGGKTEEGGGKKKEEYNFCFAPDAPVTLADGSAKAISAITTGDVVMGYNAQTRSFAPTRVTNVDTHQSNSFALTAVWLAPANEITANGRGTLVAPIQVEATANHPVLTDAGRKALGDVRAGELLFRYENGKTIPYRVVRAEQAVRSVKTVYNLTTEAGAYLVGETVVLDK</sequence>
<gene>
    <name evidence="2" type="ORF">FH603_4085</name>
</gene>